<comment type="caution">
    <text evidence="2">The sequence shown here is derived from an EMBL/GenBank/DDBJ whole genome shotgun (WGS) entry which is preliminary data.</text>
</comment>
<reference evidence="2" key="1">
    <citation type="submission" date="2023-08" db="EMBL/GenBank/DDBJ databases">
        <title>Black Yeasts Isolated from many extreme environments.</title>
        <authorList>
            <person name="Coleine C."/>
            <person name="Stajich J.E."/>
            <person name="Selbmann L."/>
        </authorList>
    </citation>
    <scope>NUCLEOTIDE SEQUENCE</scope>
    <source>
        <strain evidence="2">CCFEE 5401</strain>
    </source>
</reference>
<dbReference type="PANTHER" id="PTHR36826">
    <property type="entry name" value="PROTEIN ECM13"/>
    <property type="match status" value="1"/>
</dbReference>
<feature type="compositionally biased region" description="Acidic residues" evidence="1">
    <location>
        <begin position="164"/>
        <end position="179"/>
    </location>
</feature>
<dbReference type="EMBL" id="JAVRRL010000003">
    <property type="protein sequence ID" value="KAK5118054.1"/>
    <property type="molecule type" value="Genomic_DNA"/>
</dbReference>
<dbReference type="InterPro" id="IPR037738">
    <property type="entry name" value="Ecm13-like"/>
</dbReference>
<dbReference type="PANTHER" id="PTHR36826:SF1">
    <property type="entry name" value="PROTEIN ECM13"/>
    <property type="match status" value="1"/>
</dbReference>
<dbReference type="AlphaFoldDB" id="A0AAN7TI07"/>
<accession>A0AAN7TI07</accession>
<dbReference type="Proteomes" id="UP001310890">
    <property type="component" value="Unassembled WGS sequence"/>
</dbReference>
<feature type="region of interest" description="Disordered" evidence="1">
    <location>
        <begin position="164"/>
        <end position="226"/>
    </location>
</feature>
<evidence type="ECO:0000313" key="3">
    <source>
        <dbReference type="Proteomes" id="UP001310890"/>
    </source>
</evidence>
<sequence length="260" mass="29675">MPSHLRLQAQFEPISATATYQTSPTSPPAKKQRMSLTQTYYVASTARSKLGREAQKADHNLRLLVGHANLLDTLMLELSSVEKEQERWFNESVKKASKPEQPQHIQWIDTISEVDEMDEDDDSEDESDFEDDAADIFNIPLRKMRSPPMVLDSANLDIDMINEDEDEDEEEDDEDDDEEHTLTRVPSSRHSPPELVDDSESDSEDESMPTSPESQSFEINEKEREHIATSALYDMKAQRGVEDYVMQQARQPQAPLIAAY</sequence>
<feature type="compositionally biased region" description="Acidic residues" evidence="1">
    <location>
        <begin position="195"/>
        <end position="207"/>
    </location>
</feature>
<organism evidence="2 3">
    <name type="scientific">Meristemomyces frigidus</name>
    <dbReference type="NCBI Taxonomy" id="1508187"/>
    <lineage>
        <taxon>Eukaryota</taxon>
        <taxon>Fungi</taxon>
        <taxon>Dikarya</taxon>
        <taxon>Ascomycota</taxon>
        <taxon>Pezizomycotina</taxon>
        <taxon>Dothideomycetes</taxon>
        <taxon>Dothideomycetidae</taxon>
        <taxon>Mycosphaerellales</taxon>
        <taxon>Teratosphaeriaceae</taxon>
        <taxon>Meristemomyces</taxon>
    </lineage>
</organism>
<name>A0AAN7TI07_9PEZI</name>
<evidence type="ECO:0000313" key="2">
    <source>
        <dbReference type="EMBL" id="KAK5118054.1"/>
    </source>
</evidence>
<gene>
    <name evidence="2" type="ORF">LTR62_004100</name>
</gene>
<protein>
    <submittedName>
        <fullName evidence="2">Uncharacterized protein</fullName>
    </submittedName>
</protein>
<evidence type="ECO:0000256" key="1">
    <source>
        <dbReference type="SAM" id="MobiDB-lite"/>
    </source>
</evidence>
<proteinExistence type="predicted"/>